<comment type="caution">
    <text evidence="3">The sequence shown here is derived from an EMBL/GenBank/DDBJ whole genome shotgun (WGS) entry which is preliminary data.</text>
</comment>
<dbReference type="PROSITE" id="PS51257">
    <property type="entry name" value="PROKAR_LIPOPROTEIN"/>
    <property type="match status" value="1"/>
</dbReference>
<evidence type="ECO:0000256" key="2">
    <source>
        <dbReference type="SAM" id="SignalP"/>
    </source>
</evidence>
<name>A0A2B4SBP0_STYPI</name>
<gene>
    <name evidence="3" type="ORF">AWC38_SpisGene9299</name>
</gene>
<accession>A0A2B4SBP0</accession>
<feature type="region of interest" description="Disordered" evidence="1">
    <location>
        <begin position="62"/>
        <end position="85"/>
    </location>
</feature>
<dbReference type="AlphaFoldDB" id="A0A2B4SBP0"/>
<keyword evidence="2" id="KW-0732">Signal</keyword>
<proteinExistence type="predicted"/>
<keyword evidence="4" id="KW-1185">Reference proteome</keyword>
<protein>
    <submittedName>
        <fullName evidence="3">Uncharacterized protein</fullName>
    </submittedName>
</protein>
<sequence length="85" mass="9959">MNRTFSWMFLALVLLSFACWGSTFSPNMNCPSHVCRKRKVARKFSEQQEDYIKAYCDRVRPCNGANEKRSPLRGEAPVERDREQL</sequence>
<reference evidence="4" key="1">
    <citation type="journal article" date="2017" name="bioRxiv">
        <title>Comparative analysis of the genomes of Stylophora pistillata and Acropora digitifera provides evidence for extensive differences between species of corals.</title>
        <authorList>
            <person name="Voolstra C.R."/>
            <person name="Li Y."/>
            <person name="Liew Y.J."/>
            <person name="Baumgarten S."/>
            <person name="Zoccola D."/>
            <person name="Flot J.-F."/>
            <person name="Tambutte S."/>
            <person name="Allemand D."/>
            <person name="Aranda M."/>
        </authorList>
    </citation>
    <scope>NUCLEOTIDE SEQUENCE [LARGE SCALE GENOMIC DNA]</scope>
</reference>
<evidence type="ECO:0000313" key="4">
    <source>
        <dbReference type="Proteomes" id="UP000225706"/>
    </source>
</evidence>
<feature type="signal peptide" evidence="2">
    <location>
        <begin position="1"/>
        <end position="23"/>
    </location>
</feature>
<dbReference type="Proteomes" id="UP000225706">
    <property type="component" value="Unassembled WGS sequence"/>
</dbReference>
<organism evidence="3 4">
    <name type="scientific">Stylophora pistillata</name>
    <name type="common">Smooth cauliflower coral</name>
    <dbReference type="NCBI Taxonomy" id="50429"/>
    <lineage>
        <taxon>Eukaryota</taxon>
        <taxon>Metazoa</taxon>
        <taxon>Cnidaria</taxon>
        <taxon>Anthozoa</taxon>
        <taxon>Hexacorallia</taxon>
        <taxon>Scleractinia</taxon>
        <taxon>Astrocoeniina</taxon>
        <taxon>Pocilloporidae</taxon>
        <taxon>Stylophora</taxon>
    </lineage>
</organism>
<evidence type="ECO:0000256" key="1">
    <source>
        <dbReference type="SAM" id="MobiDB-lite"/>
    </source>
</evidence>
<dbReference type="EMBL" id="LSMT01000136">
    <property type="protein sequence ID" value="PFX25998.1"/>
    <property type="molecule type" value="Genomic_DNA"/>
</dbReference>
<evidence type="ECO:0000313" key="3">
    <source>
        <dbReference type="EMBL" id="PFX25998.1"/>
    </source>
</evidence>
<feature type="chain" id="PRO_5012586506" evidence="2">
    <location>
        <begin position="24"/>
        <end position="85"/>
    </location>
</feature>